<keyword evidence="6" id="KW-1185">Reference proteome</keyword>
<keyword evidence="1" id="KW-0479">Metal-binding</keyword>
<keyword evidence="3" id="KW-0862">Zinc</keyword>
<dbReference type="EMBL" id="VUJU01001295">
    <property type="protein sequence ID" value="KAF0765940.1"/>
    <property type="molecule type" value="Genomic_DNA"/>
</dbReference>
<dbReference type="Gene3D" id="2.20.25.240">
    <property type="match status" value="1"/>
</dbReference>
<protein>
    <recommendedName>
        <fullName evidence="4">FLYWCH-type domain-containing protein</fullName>
    </recommendedName>
</protein>
<dbReference type="Proteomes" id="UP000478052">
    <property type="component" value="Unassembled WGS sequence"/>
</dbReference>
<dbReference type="GO" id="GO:0008270">
    <property type="term" value="F:zinc ion binding"/>
    <property type="evidence" value="ECO:0007669"/>
    <property type="project" value="UniProtKB-KW"/>
</dbReference>
<accession>A0A6G0Z5H5</accession>
<evidence type="ECO:0000256" key="3">
    <source>
        <dbReference type="ARBA" id="ARBA00022833"/>
    </source>
</evidence>
<evidence type="ECO:0000259" key="4">
    <source>
        <dbReference type="Pfam" id="PF04500"/>
    </source>
</evidence>
<evidence type="ECO:0000256" key="2">
    <source>
        <dbReference type="ARBA" id="ARBA00022771"/>
    </source>
</evidence>
<evidence type="ECO:0000313" key="5">
    <source>
        <dbReference type="EMBL" id="KAF0765940.1"/>
    </source>
</evidence>
<comment type="caution">
    <text evidence="5">The sequence shown here is derived from an EMBL/GenBank/DDBJ whole genome shotgun (WGS) entry which is preliminary data.</text>
</comment>
<evidence type="ECO:0000256" key="1">
    <source>
        <dbReference type="ARBA" id="ARBA00022723"/>
    </source>
</evidence>
<dbReference type="InterPro" id="IPR007588">
    <property type="entry name" value="Znf_FLYWCH"/>
</dbReference>
<keyword evidence="2" id="KW-0863">Zinc-finger</keyword>
<name>A0A6G0Z5H5_APHCR</name>
<reference evidence="5 6" key="1">
    <citation type="submission" date="2019-08" db="EMBL/GenBank/DDBJ databases">
        <title>Whole genome of Aphis craccivora.</title>
        <authorList>
            <person name="Voronova N.V."/>
            <person name="Shulinski R.S."/>
            <person name="Bandarenka Y.V."/>
            <person name="Zhorov D.G."/>
            <person name="Warner D."/>
        </authorList>
    </citation>
    <scope>NUCLEOTIDE SEQUENCE [LARGE SCALE GENOMIC DNA]</scope>
    <source>
        <strain evidence="5">180601</strain>
        <tissue evidence="5">Whole Body</tissue>
    </source>
</reference>
<dbReference type="OrthoDB" id="3066195at2759"/>
<gene>
    <name evidence="5" type="ORF">FWK35_00003080</name>
</gene>
<sequence>MSNLIFVNSKKGKKLLSYDGYLHSLHESTGNKCIWRCVEFVNYKCKGRCHTTNDEESGEIIKIPTHTKTSCEPIRNVVSKIVSDVSKITVNQYKVTKTGVPFLLYDIKKEGKHVWMADGTFKSNPSLFSQFHTYHACKKNATYPLVYILMTDRTKETYSEILKFLKTKKPNLKPSMLMIDF</sequence>
<dbReference type="Pfam" id="PF04500">
    <property type="entry name" value="FLYWCH"/>
    <property type="match status" value="1"/>
</dbReference>
<evidence type="ECO:0000313" key="6">
    <source>
        <dbReference type="Proteomes" id="UP000478052"/>
    </source>
</evidence>
<feature type="domain" description="FLYWCH-type" evidence="4">
    <location>
        <begin position="6"/>
        <end position="56"/>
    </location>
</feature>
<organism evidence="5 6">
    <name type="scientific">Aphis craccivora</name>
    <name type="common">Cowpea aphid</name>
    <dbReference type="NCBI Taxonomy" id="307492"/>
    <lineage>
        <taxon>Eukaryota</taxon>
        <taxon>Metazoa</taxon>
        <taxon>Ecdysozoa</taxon>
        <taxon>Arthropoda</taxon>
        <taxon>Hexapoda</taxon>
        <taxon>Insecta</taxon>
        <taxon>Pterygota</taxon>
        <taxon>Neoptera</taxon>
        <taxon>Paraneoptera</taxon>
        <taxon>Hemiptera</taxon>
        <taxon>Sternorrhyncha</taxon>
        <taxon>Aphidomorpha</taxon>
        <taxon>Aphidoidea</taxon>
        <taxon>Aphididae</taxon>
        <taxon>Aphidini</taxon>
        <taxon>Aphis</taxon>
        <taxon>Aphis</taxon>
    </lineage>
</organism>
<proteinExistence type="predicted"/>
<dbReference type="AlphaFoldDB" id="A0A6G0Z5H5"/>